<dbReference type="InterPro" id="IPR036491">
    <property type="entry name" value="YugN-like_sf"/>
</dbReference>
<dbReference type="Pfam" id="PF08868">
    <property type="entry name" value="YugN"/>
    <property type="match status" value="1"/>
</dbReference>
<evidence type="ECO:0000313" key="1">
    <source>
        <dbReference type="EMBL" id="MVO99001.1"/>
    </source>
</evidence>
<name>A0A7X3JYF1_9BACL</name>
<protein>
    <recommendedName>
        <fullName evidence="3">YugN-like family protein</fullName>
    </recommendedName>
</protein>
<proteinExistence type="predicted"/>
<accession>A0A7X3JYF1</accession>
<gene>
    <name evidence="1" type="ORF">EDM21_05600</name>
</gene>
<sequence>MKALHSSLDQTEEAFDNVRDYLHQFEFTLGGNWDYDHGSFDRYLDEAHKVWLRIPFEVTLGQLGGDTDETDAMVRIGTPYVLKHVYNEGVDHSAHLMTASALINQFQAPLDEDAEIESEWIGKAEKLLREVERKWLN</sequence>
<dbReference type="OrthoDB" id="2988890at2"/>
<dbReference type="RefSeq" id="WP_157333617.1">
    <property type="nucleotide sequence ID" value="NZ_RHLK01000002.1"/>
</dbReference>
<reference evidence="1 2" key="1">
    <citation type="journal article" date="2019" name="Microorganisms">
        <title>Paenibacillus lutrae sp. nov., A Chitinolytic Species Isolated from A River Otter in Castril Natural Park, Granada, Spain.</title>
        <authorList>
            <person name="Rodriguez M."/>
            <person name="Reina J.C."/>
            <person name="Bejar V."/>
            <person name="Llamas I."/>
        </authorList>
    </citation>
    <scope>NUCLEOTIDE SEQUENCE [LARGE SCALE GENOMIC DNA]</scope>
    <source>
        <strain evidence="1 2">N10</strain>
    </source>
</reference>
<dbReference type="SUPFAM" id="SSF160755">
    <property type="entry name" value="YugN-like"/>
    <property type="match status" value="1"/>
</dbReference>
<evidence type="ECO:0008006" key="3">
    <source>
        <dbReference type="Google" id="ProtNLM"/>
    </source>
</evidence>
<keyword evidence="2" id="KW-1185">Reference proteome</keyword>
<dbReference type="InterPro" id="IPR014967">
    <property type="entry name" value="Uncharacterised_YugN-like"/>
</dbReference>
<dbReference type="Proteomes" id="UP000490800">
    <property type="component" value="Unassembled WGS sequence"/>
</dbReference>
<dbReference type="EMBL" id="RHLK01000002">
    <property type="protein sequence ID" value="MVO99001.1"/>
    <property type="molecule type" value="Genomic_DNA"/>
</dbReference>
<organism evidence="1 2">
    <name type="scientific">Paenibacillus lutrae</name>
    <dbReference type="NCBI Taxonomy" id="2078573"/>
    <lineage>
        <taxon>Bacteria</taxon>
        <taxon>Bacillati</taxon>
        <taxon>Bacillota</taxon>
        <taxon>Bacilli</taxon>
        <taxon>Bacillales</taxon>
        <taxon>Paenibacillaceae</taxon>
        <taxon>Paenibacillus</taxon>
    </lineage>
</organism>
<comment type="caution">
    <text evidence="1">The sequence shown here is derived from an EMBL/GenBank/DDBJ whole genome shotgun (WGS) entry which is preliminary data.</text>
</comment>
<dbReference type="AlphaFoldDB" id="A0A7X3JYF1"/>
<dbReference type="Gene3D" id="3.30.310.100">
    <property type="entry name" value="YugN-like"/>
    <property type="match status" value="1"/>
</dbReference>
<evidence type="ECO:0000313" key="2">
    <source>
        <dbReference type="Proteomes" id="UP000490800"/>
    </source>
</evidence>